<name>A0A917Q876_9HYPH</name>
<evidence type="ECO:0000313" key="2">
    <source>
        <dbReference type="EMBL" id="GGK34187.1"/>
    </source>
</evidence>
<gene>
    <name evidence="2" type="ORF">GCM10011322_21150</name>
</gene>
<evidence type="ECO:0000256" key="1">
    <source>
        <dbReference type="SAM" id="SignalP"/>
    </source>
</evidence>
<comment type="caution">
    <text evidence="2">The sequence shown here is derived from an EMBL/GenBank/DDBJ whole genome shotgun (WGS) entry which is preliminary data.</text>
</comment>
<organism evidence="2 3">
    <name type="scientific">Salinarimonas ramus</name>
    <dbReference type="NCBI Taxonomy" id="690164"/>
    <lineage>
        <taxon>Bacteria</taxon>
        <taxon>Pseudomonadati</taxon>
        <taxon>Pseudomonadota</taxon>
        <taxon>Alphaproteobacteria</taxon>
        <taxon>Hyphomicrobiales</taxon>
        <taxon>Salinarimonadaceae</taxon>
        <taxon>Salinarimonas</taxon>
    </lineage>
</organism>
<feature type="signal peptide" evidence="1">
    <location>
        <begin position="1"/>
        <end position="23"/>
    </location>
</feature>
<dbReference type="EMBL" id="BMMF01000005">
    <property type="protein sequence ID" value="GGK34187.1"/>
    <property type="molecule type" value="Genomic_DNA"/>
</dbReference>
<dbReference type="AlphaFoldDB" id="A0A917Q876"/>
<protein>
    <submittedName>
        <fullName evidence="2">Uncharacterized protein</fullName>
    </submittedName>
</protein>
<dbReference type="RefSeq" id="WP_188912528.1">
    <property type="nucleotide sequence ID" value="NZ_BMMF01000005.1"/>
</dbReference>
<evidence type="ECO:0000313" key="3">
    <source>
        <dbReference type="Proteomes" id="UP000600449"/>
    </source>
</evidence>
<feature type="chain" id="PRO_5036813743" evidence="1">
    <location>
        <begin position="24"/>
        <end position="99"/>
    </location>
</feature>
<keyword evidence="3" id="KW-1185">Reference proteome</keyword>
<dbReference type="Proteomes" id="UP000600449">
    <property type="component" value="Unassembled WGS sequence"/>
</dbReference>
<keyword evidence="1" id="KW-0732">Signal</keyword>
<proteinExistence type="predicted"/>
<accession>A0A917Q876</accession>
<reference evidence="2 3" key="1">
    <citation type="journal article" date="2014" name="Int. J. Syst. Evol. Microbiol.">
        <title>Complete genome sequence of Corynebacterium casei LMG S-19264T (=DSM 44701T), isolated from a smear-ripened cheese.</title>
        <authorList>
            <consortium name="US DOE Joint Genome Institute (JGI-PGF)"/>
            <person name="Walter F."/>
            <person name="Albersmeier A."/>
            <person name="Kalinowski J."/>
            <person name="Ruckert C."/>
        </authorList>
    </citation>
    <scope>NUCLEOTIDE SEQUENCE [LARGE SCALE GENOMIC DNA]</scope>
    <source>
        <strain evidence="2 3">CGMCC 1.9161</strain>
    </source>
</reference>
<sequence>MTRTALAAACAAFLLVPASGANAQDGLAVEVRPSGPPAWLDPPNVTLPNNLEGSMQRYVYQQMVLSEPSALGAHRDRYGHHLLPRRRELGDLPPFIETQ</sequence>